<evidence type="ECO:0000259" key="4">
    <source>
        <dbReference type="SMART" id="SM00471"/>
    </source>
</evidence>
<name>A0AAD4R1P5_9BILA</name>
<keyword evidence="6" id="KW-1185">Reference proteome</keyword>
<evidence type="ECO:0000256" key="1">
    <source>
        <dbReference type="ARBA" id="ARBA00022737"/>
    </source>
</evidence>
<dbReference type="FunFam" id="1.10.3210.10:FF:000035">
    <property type="entry name" value="HD family hydrolase"/>
    <property type="match status" value="1"/>
</dbReference>
<evidence type="ECO:0000313" key="6">
    <source>
        <dbReference type="Proteomes" id="UP001201812"/>
    </source>
</evidence>
<keyword evidence="2 3" id="KW-0040">ANK repeat</keyword>
<feature type="domain" description="HD/PDEase" evidence="4">
    <location>
        <begin position="249"/>
        <end position="367"/>
    </location>
</feature>
<comment type="caution">
    <text evidence="5">The sequence shown here is derived from an EMBL/GenBank/DDBJ whole genome shotgun (WGS) entry which is preliminary data.</text>
</comment>
<sequence length="408" mass="45354">MTAQDIKAKFGELVEHLRTNNADEAKRLISGEPALQNYEDDSGRLAIHWAASGGCLPIVELFLGADASLVKKSDDSGWTPLMISASAGRFDVVRHLFTFAETDVNHRNHNGQSCLHYACSKNHEAIARLLIDNGADVNAQDIYGASPLHRAACQSHEKIVRMLVACDKINVNIKDTGGNTPLHNACEDENETIAIFLAKNGGDIHLQNKEEKTPLDLMSSNINIVELLRVLDNLKHLKRTGWVHFNVPEPETVASHMYRMAVLSMGLEGVVDSDVDINKCVRMSLVHDIGEAIVGDITPRCGISDEKKFELEEQAVQKIASYIPPIAGGNWIELWMEYENGSTKEAVIVKQLDKIDMLAQALSYEEKYGIDLDEFFNSTIGIFKTEPFSTWDADIRAKRQPKTNESQQ</sequence>
<dbReference type="Gene3D" id="1.25.40.20">
    <property type="entry name" value="Ankyrin repeat-containing domain"/>
    <property type="match status" value="2"/>
</dbReference>
<protein>
    <submittedName>
        <fullName evidence="5">HD domain-containing protein</fullName>
    </submittedName>
</protein>
<dbReference type="SMART" id="SM00471">
    <property type="entry name" value="HDc"/>
    <property type="match status" value="1"/>
</dbReference>
<reference evidence="5" key="1">
    <citation type="submission" date="2022-01" db="EMBL/GenBank/DDBJ databases">
        <title>Genome Sequence Resource for Two Populations of Ditylenchus destructor, the Migratory Endoparasitic Phytonematode.</title>
        <authorList>
            <person name="Zhang H."/>
            <person name="Lin R."/>
            <person name="Xie B."/>
        </authorList>
    </citation>
    <scope>NUCLEOTIDE SEQUENCE</scope>
    <source>
        <strain evidence="5">BazhouSP</strain>
    </source>
</reference>
<dbReference type="PANTHER" id="PTHR24166:SF48">
    <property type="entry name" value="PROTEIN VAPYRIN"/>
    <property type="match status" value="1"/>
</dbReference>
<dbReference type="InterPro" id="IPR006674">
    <property type="entry name" value="HD_domain"/>
</dbReference>
<organism evidence="5 6">
    <name type="scientific">Ditylenchus destructor</name>
    <dbReference type="NCBI Taxonomy" id="166010"/>
    <lineage>
        <taxon>Eukaryota</taxon>
        <taxon>Metazoa</taxon>
        <taxon>Ecdysozoa</taxon>
        <taxon>Nematoda</taxon>
        <taxon>Chromadorea</taxon>
        <taxon>Rhabditida</taxon>
        <taxon>Tylenchina</taxon>
        <taxon>Tylenchomorpha</taxon>
        <taxon>Sphaerularioidea</taxon>
        <taxon>Anguinidae</taxon>
        <taxon>Anguininae</taxon>
        <taxon>Ditylenchus</taxon>
    </lineage>
</organism>
<dbReference type="SMART" id="SM00248">
    <property type="entry name" value="ANK"/>
    <property type="match status" value="5"/>
</dbReference>
<dbReference type="Pfam" id="PF13637">
    <property type="entry name" value="Ank_4"/>
    <property type="match status" value="1"/>
</dbReference>
<proteinExistence type="predicted"/>
<evidence type="ECO:0000256" key="2">
    <source>
        <dbReference type="ARBA" id="ARBA00023043"/>
    </source>
</evidence>
<evidence type="ECO:0000313" key="5">
    <source>
        <dbReference type="EMBL" id="KAI1716251.1"/>
    </source>
</evidence>
<dbReference type="PRINTS" id="PR01415">
    <property type="entry name" value="ANKYRIN"/>
</dbReference>
<dbReference type="Proteomes" id="UP001201812">
    <property type="component" value="Unassembled WGS sequence"/>
</dbReference>
<dbReference type="SUPFAM" id="SSF109604">
    <property type="entry name" value="HD-domain/PDEase-like"/>
    <property type="match status" value="1"/>
</dbReference>
<feature type="repeat" description="ANK" evidence="3">
    <location>
        <begin position="110"/>
        <end position="142"/>
    </location>
</feature>
<dbReference type="AlphaFoldDB" id="A0AAD4R1P5"/>
<feature type="repeat" description="ANK" evidence="3">
    <location>
        <begin position="177"/>
        <end position="209"/>
    </location>
</feature>
<keyword evidence="1" id="KW-0677">Repeat</keyword>
<dbReference type="PROSITE" id="PS50297">
    <property type="entry name" value="ANK_REP_REGION"/>
    <property type="match status" value="3"/>
</dbReference>
<dbReference type="InterPro" id="IPR036770">
    <property type="entry name" value="Ankyrin_rpt-contain_sf"/>
</dbReference>
<dbReference type="Pfam" id="PF13023">
    <property type="entry name" value="HD_3"/>
    <property type="match status" value="1"/>
</dbReference>
<dbReference type="Pfam" id="PF00023">
    <property type="entry name" value="Ank"/>
    <property type="match status" value="1"/>
</dbReference>
<dbReference type="InterPro" id="IPR050889">
    <property type="entry name" value="Dendritic_Spine_Reg/Scaffold"/>
</dbReference>
<dbReference type="PROSITE" id="PS50088">
    <property type="entry name" value="ANK_REPEAT"/>
    <property type="match status" value="3"/>
</dbReference>
<dbReference type="Pfam" id="PF12796">
    <property type="entry name" value="Ank_2"/>
    <property type="match status" value="1"/>
</dbReference>
<dbReference type="SUPFAM" id="SSF48403">
    <property type="entry name" value="Ankyrin repeat"/>
    <property type="match status" value="1"/>
</dbReference>
<dbReference type="Gene3D" id="1.10.3210.10">
    <property type="entry name" value="Hypothetical protein af1432"/>
    <property type="match status" value="1"/>
</dbReference>
<feature type="repeat" description="ANK" evidence="3">
    <location>
        <begin position="143"/>
        <end position="164"/>
    </location>
</feature>
<gene>
    <name evidence="5" type="ORF">DdX_07289</name>
</gene>
<dbReference type="EMBL" id="JAKKPZ010000010">
    <property type="protein sequence ID" value="KAI1716251.1"/>
    <property type="molecule type" value="Genomic_DNA"/>
</dbReference>
<dbReference type="InterPro" id="IPR002110">
    <property type="entry name" value="Ankyrin_rpt"/>
</dbReference>
<accession>A0AAD4R1P5</accession>
<evidence type="ECO:0000256" key="3">
    <source>
        <dbReference type="PROSITE-ProRule" id="PRU00023"/>
    </source>
</evidence>
<dbReference type="InterPro" id="IPR003607">
    <property type="entry name" value="HD/PDEase_dom"/>
</dbReference>
<dbReference type="PANTHER" id="PTHR24166">
    <property type="entry name" value="ROLLING PEBBLES, ISOFORM B"/>
    <property type="match status" value="1"/>
</dbReference>